<dbReference type="EMBL" id="JACDTY010000007">
    <property type="protein sequence ID" value="MBA1141842.1"/>
    <property type="molecule type" value="Genomic_DNA"/>
</dbReference>
<feature type="domain" description="Abortive phage infection protein C-terminal" evidence="1">
    <location>
        <begin position="229"/>
        <end position="324"/>
    </location>
</feature>
<comment type="caution">
    <text evidence="2">The sequence shown here is derived from an EMBL/GenBank/DDBJ whole genome shotgun (WGS) entry which is preliminary data.</text>
</comment>
<dbReference type="AlphaFoldDB" id="A0A838B6Y8"/>
<evidence type="ECO:0000259" key="1">
    <source>
        <dbReference type="Pfam" id="PF10592"/>
    </source>
</evidence>
<gene>
    <name evidence="2" type="ORF">H0241_16470</name>
</gene>
<organism evidence="2 3">
    <name type="scientific">Mesorhizobium neociceri</name>
    <dbReference type="NCBI Taxonomy" id="1307853"/>
    <lineage>
        <taxon>Bacteria</taxon>
        <taxon>Pseudomonadati</taxon>
        <taxon>Pseudomonadota</taxon>
        <taxon>Alphaproteobacteria</taxon>
        <taxon>Hyphomicrobiales</taxon>
        <taxon>Phyllobacteriaceae</taxon>
        <taxon>Mesorhizobium</taxon>
    </lineage>
</organism>
<reference evidence="2 3" key="1">
    <citation type="submission" date="2020-07" db="EMBL/GenBank/DDBJ databases">
        <title>Definition of the novel symbiovar canariense within Mesorhizobium novociceri, a new species of genus Mesorhizobium nodulating Cicer canariense in the Caldera de Taburiente National Park (La Palma, Canary Islands).</title>
        <authorList>
            <person name="Leon-Barrios M."/>
            <person name="Perez-Yepez J."/>
            <person name="Flores-Felix J.D."/>
            <person name="Ramirez-Baena M.H."/>
            <person name="Pulido-Suarez L."/>
            <person name="Igual J.M."/>
            <person name="Velazquez E."/>
            <person name="Peix A."/>
        </authorList>
    </citation>
    <scope>NUCLEOTIDE SEQUENCE [LARGE SCALE GENOMIC DNA]</scope>
    <source>
        <strain evidence="2 3">CCANP35</strain>
    </source>
</reference>
<evidence type="ECO:0000313" key="2">
    <source>
        <dbReference type="EMBL" id="MBA1141842.1"/>
    </source>
</evidence>
<dbReference type="RefSeq" id="WP_181058710.1">
    <property type="nucleotide sequence ID" value="NZ_JACDTY010000007.1"/>
</dbReference>
<name>A0A838B6Y8_9HYPH</name>
<dbReference type="Pfam" id="PF10592">
    <property type="entry name" value="AIPR"/>
    <property type="match status" value="1"/>
</dbReference>
<accession>A0A838B6Y8</accession>
<protein>
    <submittedName>
        <fullName evidence="2">AIPR family protein</fullName>
    </submittedName>
</protein>
<proteinExistence type="predicted"/>
<keyword evidence="3" id="KW-1185">Reference proteome</keyword>
<sequence length="535" mass="58882">MSYLDAFKANAGLIKQLGEGNAYLAWVMALYLEEPDVEALASEGITDGPNDKKIDFIYLDRDTKRIIFSQGYLSGTKIDAAPANKASDLNTAAAWLISGDLKSVPTTLREIIVECREAINDGEVEGIELLYVHNLPESVNVTRELQTAAQHLQKALGDSSISISARELGVSRIEHIFATQESHIDVKDIIHFPSDVKFSESGPKWEASVASVPGLWLHELYSKYEDRLFSANYRGFLGISRRRRINTGIRQSAETKPKDFWVFNNGITLLTLGKKETKSGIELTGISIINGAQTTGSLGSVDLKKSDIKSVNVLCRVIQCSDEDLGHTYVRKRGFRTAGDQIGIEEVAQPLLAFHGRYQDGIRGKNQIFERKPLYSNAFENKKARHILLAYSLARAIDERRIVLKEKSSAASIIKIEEDQLSLLRNLRFKSFLIAVVSQVLESITLKKVDPLTVAFQPDVAQAKNSSLVDLTAMWGPVVDHVLSLVSTQVTPSSLSENFSEDTFLPAVAKAVGALLYAGKAADQHAGFSKVIADS</sequence>
<dbReference type="InterPro" id="IPR018891">
    <property type="entry name" value="AIPR_C"/>
</dbReference>
<evidence type="ECO:0000313" key="3">
    <source>
        <dbReference type="Proteomes" id="UP000558284"/>
    </source>
</evidence>
<dbReference type="Proteomes" id="UP000558284">
    <property type="component" value="Unassembled WGS sequence"/>
</dbReference>